<comment type="similarity">
    <text evidence="3">Belongs to the mTERF family.</text>
</comment>
<evidence type="ECO:0000256" key="4">
    <source>
        <dbReference type="ARBA" id="ARBA00022448"/>
    </source>
</evidence>
<accession>A0AAV5EIM5</accession>
<evidence type="ECO:0000256" key="7">
    <source>
        <dbReference type="ARBA" id="ARBA00022946"/>
    </source>
</evidence>
<keyword evidence="7" id="KW-0809">Transit peptide</keyword>
<dbReference type="NCBIfam" id="TIGR01145">
    <property type="entry name" value="ATP_synt_delta"/>
    <property type="match status" value="1"/>
</dbReference>
<evidence type="ECO:0000256" key="2">
    <source>
        <dbReference type="ARBA" id="ARBA00007046"/>
    </source>
</evidence>
<evidence type="ECO:0000256" key="1">
    <source>
        <dbReference type="ARBA" id="ARBA00004370"/>
    </source>
</evidence>
<keyword evidence="5" id="KW-0805">Transcription regulation</keyword>
<dbReference type="InterPro" id="IPR020781">
    <property type="entry name" value="ATPase_OSCP/d_CS"/>
</dbReference>
<dbReference type="InterPro" id="IPR000711">
    <property type="entry name" value="ATPase_OSCP/dsu"/>
</dbReference>
<keyword evidence="6" id="KW-0375">Hydrogen ion transport</keyword>
<evidence type="ECO:0000256" key="9">
    <source>
        <dbReference type="ARBA" id="ARBA00023136"/>
    </source>
</evidence>
<dbReference type="GO" id="GO:0016020">
    <property type="term" value="C:membrane"/>
    <property type="evidence" value="ECO:0007669"/>
    <property type="project" value="UniProtKB-SubCell"/>
</dbReference>
<evidence type="ECO:0000313" key="12">
    <source>
        <dbReference type="EMBL" id="GJN22290.1"/>
    </source>
</evidence>
<dbReference type="GO" id="GO:0003676">
    <property type="term" value="F:nucleic acid binding"/>
    <property type="evidence" value="ECO:0007669"/>
    <property type="project" value="InterPro"/>
</dbReference>
<gene>
    <name evidence="12" type="primary">gb09845</name>
    <name evidence="12" type="ORF">PR202_gb09845</name>
</gene>
<dbReference type="InterPro" id="IPR026015">
    <property type="entry name" value="ATP_synth_OSCP/delta_N_sf"/>
</dbReference>
<evidence type="ECO:0000256" key="5">
    <source>
        <dbReference type="ARBA" id="ARBA00022472"/>
    </source>
</evidence>
<name>A0AAV5EIM5_ELECO</name>
<dbReference type="PROSITE" id="PS00389">
    <property type="entry name" value="ATPASE_DELTA"/>
    <property type="match status" value="1"/>
</dbReference>
<evidence type="ECO:0000256" key="3">
    <source>
        <dbReference type="ARBA" id="ARBA00007692"/>
    </source>
</evidence>
<dbReference type="Gene3D" id="1.25.70.10">
    <property type="entry name" value="Transcription termination factor 3, mitochondrial"/>
    <property type="match status" value="2"/>
</dbReference>
<dbReference type="EMBL" id="BQKI01000075">
    <property type="protein sequence ID" value="GJN22290.1"/>
    <property type="molecule type" value="Genomic_DNA"/>
</dbReference>
<protein>
    <submittedName>
        <fullName evidence="12">Uncharacterized protein</fullName>
    </submittedName>
</protein>
<dbReference type="GO" id="GO:0006353">
    <property type="term" value="P:DNA-templated transcription termination"/>
    <property type="evidence" value="ECO:0007669"/>
    <property type="project" value="UniProtKB-KW"/>
</dbReference>
<dbReference type="Proteomes" id="UP001054889">
    <property type="component" value="Unassembled WGS sequence"/>
</dbReference>
<dbReference type="AlphaFoldDB" id="A0AAV5EIM5"/>
<dbReference type="GO" id="GO:0046933">
    <property type="term" value="F:proton-transporting ATP synthase activity, rotational mechanism"/>
    <property type="evidence" value="ECO:0007669"/>
    <property type="project" value="InterPro"/>
</dbReference>
<organism evidence="12 13">
    <name type="scientific">Eleusine coracana subsp. coracana</name>
    <dbReference type="NCBI Taxonomy" id="191504"/>
    <lineage>
        <taxon>Eukaryota</taxon>
        <taxon>Viridiplantae</taxon>
        <taxon>Streptophyta</taxon>
        <taxon>Embryophyta</taxon>
        <taxon>Tracheophyta</taxon>
        <taxon>Spermatophyta</taxon>
        <taxon>Magnoliopsida</taxon>
        <taxon>Liliopsida</taxon>
        <taxon>Poales</taxon>
        <taxon>Poaceae</taxon>
        <taxon>PACMAD clade</taxon>
        <taxon>Chloridoideae</taxon>
        <taxon>Cynodonteae</taxon>
        <taxon>Eleusininae</taxon>
        <taxon>Eleusine</taxon>
    </lineage>
</organism>
<reference evidence="12" key="1">
    <citation type="journal article" date="2018" name="DNA Res.">
        <title>Multiple hybrid de novo genome assembly of finger millet, an orphan allotetraploid crop.</title>
        <authorList>
            <person name="Hatakeyama M."/>
            <person name="Aluri S."/>
            <person name="Balachadran M.T."/>
            <person name="Sivarajan S.R."/>
            <person name="Patrignani A."/>
            <person name="Gruter S."/>
            <person name="Poveda L."/>
            <person name="Shimizu-Inatsugi R."/>
            <person name="Baeten J."/>
            <person name="Francoijs K.J."/>
            <person name="Nataraja K.N."/>
            <person name="Reddy Y.A.N."/>
            <person name="Phadnis S."/>
            <person name="Ravikumar R.L."/>
            <person name="Schlapbach R."/>
            <person name="Sreeman S.M."/>
            <person name="Shimizu K.K."/>
        </authorList>
    </citation>
    <scope>NUCLEOTIDE SEQUENCE</scope>
</reference>
<comment type="caution">
    <text evidence="12">The sequence shown here is derived from an EMBL/GenBank/DDBJ whole genome shotgun (WGS) entry which is preliminary data.</text>
</comment>
<evidence type="ECO:0000256" key="8">
    <source>
        <dbReference type="ARBA" id="ARBA00023065"/>
    </source>
</evidence>
<dbReference type="SMART" id="SM00733">
    <property type="entry name" value="Mterf"/>
    <property type="match status" value="5"/>
</dbReference>
<dbReference type="HAMAP" id="MF_01416">
    <property type="entry name" value="ATP_synth_delta_bact"/>
    <property type="match status" value="1"/>
</dbReference>
<dbReference type="Gene3D" id="1.10.520.20">
    <property type="entry name" value="N-terminal domain of the delta subunit of the F1F0-ATP synthase"/>
    <property type="match status" value="1"/>
</dbReference>
<feature type="region of interest" description="Disordered" evidence="11">
    <location>
        <begin position="348"/>
        <end position="430"/>
    </location>
</feature>
<comment type="subcellular location">
    <subcellularLocation>
        <location evidence="1">Membrane</location>
    </subcellularLocation>
</comment>
<keyword evidence="5" id="KW-0804">Transcription</keyword>
<keyword evidence="9" id="KW-0472">Membrane</keyword>
<dbReference type="Pfam" id="PF02536">
    <property type="entry name" value="mTERF"/>
    <property type="match status" value="1"/>
</dbReference>
<dbReference type="SUPFAM" id="SSF47928">
    <property type="entry name" value="N-terminal domain of the delta subunit of the F1F0-ATP synthase"/>
    <property type="match status" value="1"/>
</dbReference>
<keyword evidence="4" id="KW-0813">Transport</keyword>
<evidence type="ECO:0000256" key="11">
    <source>
        <dbReference type="SAM" id="MobiDB-lite"/>
    </source>
</evidence>
<dbReference type="InterPro" id="IPR003690">
    <property type="entry name" value="MTERF"/>
</dbReference>
<proteinExistence type="inferred from homology"/>
<evidence type="ECO:0000256" key="6">
    <source>
        <dbReference type="ARBA" id="ARBA00022781"/>
    </source>
</evidence>
<keyword evidence="13" id="KW-1185">Reference proteome</keyword>
<reference evidence="12" key="2">
    <citation type="submission" date="2021-12" db="EMBL/GenBank/DDBJ databases">
        <title>Resequencing data analysis of finger millet.</title>
        <authorList>
            <person name="Hatakeyama M."/>
            <person name="Aluri S."/>
            <person name="Balachadran M.T."/>
            <person name="Sivarajan S.R."/>
            <person name="Poveda L."/>
            <person name="Shimizu-Inatsugi R."/>
            <person name="Schlapbach R."/>
            <person name="Sreeman S.M."/>
            <person name="Shimizu K.K."/>
        </authorList>
    </citation>
    <scope>NUCLEOTIDE SEQUENCE</scope>
</reference>
<evidence type="ECO:0000313" key="13">
    <source>
        <dbReference type="Proteomes" id="UP001054889"/>
    </source>
</evidence>
<keyword evidence="8" id="KW-0406">Ion transport</keyword>
<keyword evidence="10" id="KW-0066">ATP synthesis</keyword>
<dbReference type="FunFam" id="1.25.70.10:FF:000001">
    <property type="entry name" value="Mitochondrial transcription termination factor-like"/>
    <property type="match status" value="1"/>
</dbReference>
<sequence>MLPSAWNPLARRLQPAHFSSALHRLLLYSTTTAPASPFAAEDYLVTTCGLTPAHARRASKYLPHVKSPDNPDAVRAFLAGIGLSKSDLATAIAKFPRILCSRVDQTLAPRVAKLRAVGLSPPEISRLVTVLPNIFTNPGMIPRLVFFLSFFGSFDQVHTALRRNEYLLSKNLELVVKPNLAFLQQCGLTSSDIAVACTRMVGWNPERVKETVERAEELGVPRNTAMFRYALTVVRCLTPNRINAKLDLLKTALGCSEAELAIAVCKLPDILKSSDKKLVRAVDFLKREIGLETQYIVHRPALLNYSMDMRVMPRLFVIKVLKAKGLLKKDIDFYSVVVLSSKRFAERCPVKTKNSSNTRLPPPCDVAAARPRPSIPHPKPLSSLALPIPKPKPGEEGDPESTTPHLHAPPPRDGRPPPRLLHPPPRRRGVALLRRGAPVRRCLLRSRAARGLPSLRLAPPRRLGDLARPRAAADAAAESYASALSEVASENGTLDQTVADMEKLEKVFAEEAIAEFFDNPTVPREEKAQLIDEIAKSSKLQPHVVNFLNVVVDNFRAGLMPQIVAEFENAYNALTGTEVATVTSVVQLESQDLAQIAQHVQKMTGAKNVRLKTQINPELIAGFTVQYGRDGSSLIDMSVRKQIEEIASEFELPAVTLDV</sequence>
<comment type="similarity">
    <text evidence="2">Belongs to the ATPase delta chain family.</text>
</comment>
<dbReference type="PRINTS" id="PR00125">
    <property type="entry name" value="ATPASEDELTA"/>
</dbReference>
<evidence type="ECO:0000256" key="10">
    <source>
        <dbReference type="ARBA" id="ARBA00023310"/>
    </source>
</evidence>
<dbReference type="PANTHER" id="PTHR13068">
    <property type="entry name" value="CGI-12 PROTEIN-RELATED"/>
    <property type="match status" value="1"/>
</dbReference>
<keyword evidence="5" id="KW-0806">Transcription termination</keyword>
<dbReference type="PANTHER" id="PTHR13068:SF39">
    <property type="entry name" value="OS02G0749900 PROTEIN"/>
    <property type="match status" value="1"/>
</dbReference>
<dbReference type="Pfam" id="PF00213">
    <property type="entry name" value="OSCP"/>
    <property type="match status" value="1"/>
</dbReference>
<dbReference type="InterPro" id="IPR038538">
    <property type="entry name" value="MTERF_sf"/>
</dbReference>